<organism evidence="4 5">
    <name type="scientific">[Torrubiella] hemipterigena</name>
    <dbReference type="NCBI Taxonomy" id="1531966"/>
    <lineage>
        <taxon>Eukaryota</taxon>
        <taxon>Fungi</taxon>
        <taxon>Dikarya</taxon>
        <taxon>Ascomycota</taxon>
        <taxon>Pezizomycotina</taxon>
        <taxon>Sordariomycetes</taxon>
        <taxon>Hypocreomycetidae</taxon>
        <taxon>Hypocreales</taxon>
        <taxon>Clavicipitaceae</taxon>
        <taxon>Clavicipitaceae incertae sedis</taxon>
        <taxon>'Torrubiella' clade</taxon>
    </lineage>
</organism>
<feature type="chain" id="PRO_5001979012" description="DUF1996 domain-containing protein" evidence="2">
    <location>
        <begin position="22"/>
        <end position="336"/>
    </location>
</feature>
<protein>
    <recommendedName>
        <fullName evidence="3">DUF1996 domain-containing protein</fullName>
    </recommendedName>
</protein>
<proteinExistence type="predicted"/>
<dbReference type="InterPro" id="IPR018535">
    <property type="entry name" value="DUF1996"/>
</dbReference>
<evidence type="ECO:0000313" key="5">
    <source>
        <dbReference type="Proteomes" id="UP000039046"/>
    </source>
</evidence>
<evidence type="ECO:0000259" key="3">
    <source>
        <dbReference type="Pfam" id="PF09362"/>
    </source>
</evidence>
<feature type="signal peptide" evidence="2">
    <location>
        <begin position="1"/>
        <end position="21"/>
    </location>
</feature>
<dbReference type="OrthoDB" id="74764at2759"/>
<sequence length="336" mass="36345">MPSSLTVAATVAAALLQGTNAQLFTVNCAPLTIQRGDPIVYPGQISPHVHIVTGGTNFALSETNEQARNAKSTTCDKILDQSNYWQPQLYHQRHDGKFEMVHMQGNAAYYIARTCDYAAGRKNCDGAPAPIAPPKGLRMVVGDPYLRTYNQSNPEQRAISHVCLDGAGKGETPEMSKLPCTRLRAETFFPACWDGKNLDSSNHKSHVAFPAIGDYNFGVCPQTHPKAILSVFYEFFYDTGAIKDPNRLVWAMGDPTGYGLHGDYLQGWTDQDRLERAIASCTGNHGVDDPNCSLNVGADGSPGHASEKTIQTAPPTEDVGINGPLDKLPGNNPVTL</sequence>
<dbReference type="Proteomes" id="UP000039046">
    <property type="component" value="Unassembled WGS sequence"/>
</dbReference>
<keyword evidence="2" id="KW-0732">Signal</keyword>
<keyword evidence="5" id="KW-1185">Reference proteome</keyword>
<evidence type="ECO:0000313" key="4">
    <source>
        <dbReference type="EMBL" id="CEJ82592.1"/>
    </source>
</evidence>
<dbReference type="EMBL" id="CDHN01000001">
    <property type="protein sequence ID" value="CEJ82592.1"/>
    <property type="molecule type" value="Genomic_DNA"/>
</dbReference>
<reference evidence="4 5" key="1">
    <citation type="journal article" date="2015" name="Genome Announc.">
        <title>Draft Genome Sequence and Gene Annotation of the Entomopathogenic Fungus Verticillium hemipterigenum.</title>
        <authorList>
            <person name="Horn F."/>
            <person name="Habel A."/>
            <person name="Scharf D.H."/>
            <person name="Dworschak J."/>
            <person name="Brakhage A.A."/>
            <person name="Guthke R."/>
            <person name="Hertweck C."/>
            <person name="Linde J."/>
        </authorList>
    </citation>
    <scope>NUCLEOTIDE SEQUENCE [LARGE SCALE GENOMIC DNA]</scope>
</reference>
<dbReference type="PANTHER" id="PTHR43662:SF3">
    <property type="entry name" value="DOMAIN PROTEIN, PUTATIVE (AFU_ORTHOLOGUE AFUA_6G11970)-RELATED"/>
    <property type="match status" value="1"/>
</dbReference>
<dbReference type="HOGENOM" id="CLU_014722_2_2_1"/>
<dbReference type="STRING" id="1531966.A0A0A1T8I9"/>
<feature type="region of interest" description="Disordered" evidence="1">
    <location>
        <begin position="291"/>
        <end position="336"/>
    </location>
</feature>
<dbReference type="PANTHER" id="PTHR43662">
    <property type="match status" value="1"/>
</dbReference>
<gene>
    <name evidence="4" type="ORF">VHEMI02647</name>
</gene>
<dbReference type="AlphaFoldDB" id="A0A0A1T8I9"/>
<dbReference type="Pfam" id="PF09362">
    <property type="entry name" value="DUF1996"/>
    <property type="match status" value="1"/>
</dbReference>
<feature type="domain" description="DUF1996" evidence="3">
    <location>
        <begin position="37"/>
        <end position="268"/>
    </location>
</feature>
<accession>A0A0A1T8I9</accession>
<evidence type="ECO:0000256" key="2">
    <source>
        <dbReference type="SAM" id="SignalP"/>
    </source>
</evidence>
<name>A0A0A1T8I9_9HYPO</name>
<evidence type="ECO:0000256" key="1">
    <source>
        <dbReference type="SAM" id="MobiDB-lite"/>
    </source>
</evidence>